<protein>
    <recommendedName>
        <fullName evidence="4">TIGR02678 family protein</fullName>
    </recommendedName>
</protein>
<dbReference type="AlphaFoldDB" id="A0A233RVN2"/>
<name>A0A233RVN2_STRDA</name>
<dbReference type="RefSeq" id="WP_094222590.1">
    <property type="nucleotide sequence ID" value="NZ_MCGQ01000072.1"/>
</dbReference>
<organism evidence="2 3">
    <name type="scientific">Streptomyces diastatochromogenes</name>
    <dbReference type="NCBI Taxonomy" id="42236"/>
    <lineage>
        <taxon>Bacteria</taxon>
        <taxon>Bacillati</taxon>
        <taxon>Actinomycetota</taxon>
        <taxon>Actinomycetes</taxon>
        <taxon>Kitasatosporales</taxon>
        <taxon>Streptomycetaceae</taxon>
        <taxon>Streptomyces</taxon>
    </lineage>
</organism>
<feature type="region of interest" description="Disordered" evidence="1">
    <location>
        <begin position="412"/>
        <end position="431"/>
    </location>
</feature>
<accession>A0A233RVN2</accession>
<sequence length="431" mass="46231">MSGEVLEADLRDAARVLVDRGRLRAEAEPELYRAAVKGQAALAGLFRSELGWTFEVLEVAQLVRLHKRRVDVPGDRGPSVARGGGRPVLLSQEALVLVCLVCEQLWRRPRLSVRELMQALAQVCAEEAASGGLPRVQWVAGEGTSKQEARWHRQNLVDALQVLEAEGSVEADSDLERVVVDEDADLVVTASRDRLAARFSSLSPALLGLDVLPPQEHAAALSTASLLDPVVPEPDQVASVEERRLQALRRLVDDPGVDPVDEQTPGTAYLHTLAGRERGLALMSSLGLGVTVRRDWWEVTDPSGLGTAMDFPNGRRMERQAALALLAHLAERDRAGSVVQVSDVVDLLEGVRAVMPNWAAGHKAQLPALARAAIGELAAARLLVPVEGEAEQWRATPGVHLWRVRVAHAARGTAGPEPGGASGVEPGEGDA</sequence>
<dbReference type="EMBL" id="MCGQ01000072">
    <property type="protein sequence ID" value="OXY87451.1"/>
    <property type="molecule type" value="Genomic_DNA"/>
</dbReference>
<comment type="caution">
    <text evidence="2">The sequence shown here is derived from an EMBL/GenBank/DDBJ whole genome shotgun (WGS) entry which is preliminary data.</text>
</comment>
<proteinExistence type="predicted"/>
<evidence type="ECO:0008006" key="4">
    <source>
        <dbReference type="Google" id="ProtNLM"/>
    </source>
</evidence>
<dbReference type="Proteomes" id="UP000215483">
    <property type="component" value="Unassembled WGS sequence"/>
</dbReference>
<evidence type="ECO:0000313" key="2">
    <source>
        <dbReference type="EMBL" id="OXY87451.1"/>
    </source>
</evidence>
<gene>
    <name evidence="2" type="ORF">BEK98_43760</name>
</gene>
<reference evidence="2 3" key="1">
    <citation type="submission" date="2016-07" db="EMBL/GenBank/DDBJ databases">
        <title>Draft genome of Streptomyces diastatochromogenes.</title>
        <authorList>
            <person name="Podduturi R."/>
            <person name="Lukassen M.B."/>
            <person name="Clausen N."/>
            <person name="Nielsen J.L."/>
            <person name="Jorgensen N.O."/>
        </authorList>
    </citation>
    <scope>NUCLEOTIDE SEQUENCE [LARGE SCALE GENOMIC DNA]</scope>
    <source>
        <strain evidence="2 3">DSM 40608</strain>
    </source>
</reference>
<keyword evidence="3" id="KW-1185">Reference proteome</keyword>
<evidence type="ECO:0000256" key="1">
    <source>
        <dbReference type="SAM" id="MobiDB-lite"/>
    </source>
</evidence>
<evidence type="ECO:0000313" key="3">
    <source>
        <dbReference type="Proteomes" id="UP000215483"/>
    </source>
</evidence>
<dbReference type="OrthoDB" id="141582at2"/>